<name>A0A210QVJ4_MIZYE</name>
<keyword evidence="2" id="KW-1133">Transmembrane helix</keyword>
<dbReference type="AlphaFoldDB" id="A0A210QVJ4"/>
<evidence type="ECO:0000313" key="4">
    <source>
        <dbReference type="EMBL" id="OWF52779.1"/>
    </source>
</evidence>
<dbReference type="Proteomes" id="UP000242188">
    <property type="component" value="Unassembled WGS sequence"/>
</dbReference>
<keyword evidence="2" id="KW-0812">Transmembrane</keyword>
<evidence type="ECO:0000256" key="3">
    <source>
        <dbReference type="SAM" id="SignalP"/>
    </source>
</evidence>
<feature type="signal peptide" evidence="3">
    <location>
        <begin position="1"/>
        <end position="20"/>
    </location>
</feature>
<evidence type="ECO:0000256" key="1">
    <source>
        <dbReference type="SAM" id="MobiDB-lite"/>
    </source>
</evidence>
<comment type="caution">
    <text evidence="4">The sequence shown here is derived from an EMBL/GenBank/DDBJ whole genome shotgun (WGS) entry which is preliminary data.</text>
</comment>
<evidence type="ECO:0000256" key="2">
    <source>
        <dbReference type="SAM" id="Phobius"/>
    </source>
</evidence>
<keyword evidence="3" id="KW-0732">Signal</keyword>
<feature type="transmembrane region" description="Helical" evidence="2">
    <location>
        <begin position="62"/>
        <end position="84"/>
    </location>
</feature>
<feature type="region of interest" description="Disordered" evidence="1">
    <location>
        <begin position="161"/>
        <end position="189"/>
    </location>
</feature>
<gene>
    <name evidence="4" type="ORF">KP79_PYT17565</name>
</gene>
<dbReference type="EMBL" id="NEDP02001654">
    <property type="protein sequence ID" value="OWF52779.1"/>
    <property type="molecule type" value="Genomic_DNA"/>
</dbReference>
<keyword evidence="2" id="KW-0472">Membrane</keyword>
<proteinExistence type="predicted"/>
<accession>A0A210QVJ4</accession>
<sequence length="189" mass="20244">MGMLQCAVLVFGVLLQLCNGQNICKKTSTSGGSTTTTFTKCADKCCGDVNDEYCCETSDSGLVIAVVATSVVFIILALGLAICCMKNHTKQTSRVAVLHMTATQNATARRDERRERRQREAAVAMAGYPQQYMPGYAGVPPPTYNSMYGENLPPGAFAEYIPPPGPHFPSTSQDEAGAMGGMDAYQTKH</sequence>
<organism evidence="4 5">
    <name type="scientific">Mizuhopecten yessoensis</name>
    <name type="common">Japanese scallop</name>
    <name type="synonym">Patinopecten yessoensis</name>
    <dbReference type="NCBI Taxonomy" id="6573"/>
    <lineage>
        <taxon>Eukaryota</taxon>
        <taxon>Metazoa</taxon>
        <taxon>Spiralia</taxon>
        <taxon>Lophotrochozoa</taxon>
        <taxon>Mollusca</taxon>
        <taxon>Bivalvia</taxon>
        <taxon>Autobranchia</taxon>
        <taxon>Pteriomorphia</taxon>
        <taxon>Pectinida</taxon>
        <taxon>Pectinoidea</taxon>
        <taxon>Pectinidae</taxon>
        <taxon>Mizuhopecten</taxon>
    </lineage>
</organism>
<keyword evidence="5" id="KW-1185">Reference proteome</keyword>
<reference evidence="4 5" key="1">
    <citation type="journal article" date="2017" name="Nat. Ecol. Evol.">
        <title>Scallop genome provides insights into evolution of bilaterian karyotype and development.</title>
        <authorList>
            <person name="Wang S."/>
            <person name="Zhang J."/>
            <person name="Jiao W."/>
            <person name="Li J."/>
            <person name="Xun X."/>
            <person name="Sun Y."/>
            <person name="Guo X."/>
            <person name="Huan P."/>
            <person name="Dong B."/>
            <person name="Zhang L."/>
            <person name="Hu X."/>
            <person name="Sun X."/>
            <person name="Wang J."/>
            <person name="Zhao C."/>
            <person name="Wang Y."/>
            <person name="Wang D."/>
            <person name="Huang X."/>
            <person name="Wang R."/>
            <person name="Lv J."/>
            <person name="Li Y."/>
            <person name="Zhang Z."/>
            <person name="Liu B."/>
            <person name="Lu W."/>
            <person name="Hui Y."/>
            <person name="Liang J."/>
            <person name="Zhou Z."/>
            <person name="Hou R."/>
            <person name="Li X."/>
            <person name="Liu Y."/>
            <person name="Li H."/>
            <person name="Ning X."/>
            <person name="Lin Y."/>
            <person name="Zhao L."/>
            <person name="Xing Q."/>
            <person name="Dou J."/>
            <person name="Li Y."/>
            <person name="Mao J."/>
            <person name="Guo H."/>
            <person name="Dou H."/>
            <person name="Li T."/>
            <person name="Mu C."/>
            <person name="Jiang W."/>
            <person name="Fu Q."/>
            <person name="Fu X."/>
            <person name="Miao Y."/>
            <person name="Liu J."/>
            <person name="Yu Q."/>
            <person name="Li R."/>
            <person name="Liao H."/>
            <person name="Li X."/>
            <person name="Kong Y."/>
            <person name="Jiang Z."/>
            <person name="Chourrout D."/>
            <person name="Li R."/>
            <person name="Bao Z."/>
        </authorList>
    </citation>
    <scope>NUCLEOTIDE SEQUENCE [LARGE SCALE GENOMIC DNA]</scope>
    <source>
        <strain evidence="4 5">PY_sf001</strain>
    </source>
</reference>
<feature type="chain" id="PRO_5012465297" evidence="3">
    <location>
        <begin position="21"/>
        <end position="189"/>
    </location>
</feature>
<evidence type="ECO:0000313" key="5">
    <source>
        <dbReference type="Proteomes" id="UP000242188"/>
    </source>
</evidence>
<protein>
    <submittedName>
        <fullName evidence="4">Uncharacterized protein</fullName>
    </submittedName>
</protein>
<dbReference type="OrthoDB" id="10570843at2759"/>